<dbReference type="RefSeq" id="WP_386099616.1">
    <property type="nucleotide sequence ID" value="NZ_JBHSAT010000004.1"/>
</dbReference>
<sequence length="267" mass="28850">MKKITFLIVLFSSSILMAQTWTTGTVLLDPGSGGVPDYTVKFDINQGTNTVTMTMIGPSNVWLGVGPGITAGNGMGNLDDDAIVFNSNGLEDRNMPSGTGTPPLDNAASPMDEWSLVSNTISGSQRTVIATRAINTGDSEDFVFPTSATSLPILWAHGNGTTSFGYHGGSNKSGVVANLTLSNDEFNLNQRYLSLYPNPAEDELTVNLTNYSGNFNFEVYDILGKRIMSEFSSDRLTPINIQSLRSGTYLIRISGDDFSETRRFIKN</sequence>
<dbReference type="EMBL" id="JBHSAT010000004">
    <property type="protein sequence ID" value="MFC3877401.1"/>
    <property type="molecule type" value="Genomic_DNA"/>
</dbReference>
<feature type="chain" id="PRO_5046949331" evidence="2">
    <location>
        <begin position="19"/>
        <end position="267"/>
    </location>
</feature>
<dbReference type="NCBIfam" id="TIGR04183">
    <property type="entry name" value="Por_Secre_tail"/>
    <property type="match status" value="1"/>
</dbReference>
<name>A0ABV8AKT6_9FLAO</name>
<evidence type="ECO:0000256" key="1">
    <source>
        <dbReference type="ARBA" id="ARBA00022729"/>
    </source>
</evidence>
<protein>
    <submittedName>
        <fullName evidence="4">T9SS type A sorting domain-containing protein</fullName>
    </submittedName>
</protein>
<evidence type="ECO:0000259" key="3">
    <source>
        <dbReference type="Pfam" id="PF18962"/>
    </source>
</evidence>
<feature type="domain" description="Secretion system C-terminal sorting" evidence="3">
    <location>
        <begin position="195"/>
        <end position="265"/>
    </location>
</feature>
<accession>A0ABV8AKT6</accession>
<proteinExistence type="predicted"/>
<evidence type="ECO:0000313" key="4">
    <source>
        <dbReference type="EMBL" id="MFC3877401.1"/>
    </source>
</evidence>
<organism evidence="4 5">
    <name type="scientific">Winogradskyella maritima</name>
    <dbReference type="NCBI Taxonomy" id="1517766"/>
    <lineage>
        <taxon>Bacteria</taxon>
        <taxon>Pseudomonadati</taxon>
        <taxon>Bacteroidota</taxon>
        <taxon>Flavobacteriia</taxon>
        <taxon>Flavobacteriales</taxon>
        <taxon>Flavobacteriaceae</taxon>
        <taxon>Winogradskyella</taxon>
    </lineage>
</organism>
<comment type="caution">
    <text evidence="4">The sequence shown here is derived from an EMBL/GenBank/DDBJ whole genome shotgun (WGS) entry which is preliminary data.</text>
</comment>
<dbReference type="Proteomes" id="UP001595812">
    <property type="component" value="Unassembled WGS sequence"/>
</dbReference>
<dbReference type="InterPro" id="IPR026444">
    <property type="entry name" value="Secre_tail"/>
</dbReference>
<evidence type="ECO:0000313" key="5">
    <source>
        <dbReference type="Proteomes" id="UP001595812"/>
    </source>
</evidence>
<feature type="signal peptide" evidence="2">
    <location>
        <begin position="1"/>
        <end position="18"/>
    </location>
</feature>
<reference evidence="5" key="1">
    <citation type="journal article" date="2019" name="Int. J. Syst. Evol. Microbiol.">
        <title>The Global Catalogue of Microorganisms (GCM) 10K type strain sequencing project: providing services to taxonomists for standard genome sequencing and annotation.</title>
        <authorList>
            <consortium name="The Broad Institute Genomics Platform"/>
            <consortium name="The Broad Institute Genome Sequencing Center for Infectious Disease"/>
            <person name="Wu L."/>
            <person name="Ma J."/>
        </authorList>
    </citation>
    <scope>NUCLEOTIDE SEQUENCE [LARGE SCALE GENOMIC DNA]</scope>
    <source>
        <strain evidence="5">CECT 8979</strain>
    </source>
</reference>
<keyword evidence="5" id="KW-1185">Reference proteome</keyword>
<dbReference type="Pfam" id="PF18962">
    <property type="entry name" value="Por_Secre_tail"/>
    <property type="match status" value="1"/>
</dbReference>
<keyword evidence="1 2" id="KW-0732">Signal</keyword>
<evidence type="ECO:0000256" key="2">
    <source>
        <dbReference type="SAM" id="SignalP"/>
    </source>
</evidence>
<gene>
    <name evidence="4" type="ORF">ACFOSX_09175</name>
</gene>